<sequence>MVADTNLQVWLETNANTTPSIVVPYVQSSEEKKIHYELHAIKKGRAGTSEVSQSGIVRVLAKMPTALSGMALSASKDDTCQIVLILAEGGVPVGNYHFDCPR</sequence>
<dbReference type="AlphaFoldDB" id="A0A4R3MBB7"/>
<evidence type="ECO:0000256" key="3">
    <source>
        <dbReference type="ARBA" id="ARBA00017442"/>
    </source>
</evidence>
<proteinExistence type="inferred from homology"/>
<dbReference type="InterPro" id="IPR014491">
    <property type="entry name" value="Curli_production_prot_CsgC"/>
</dbReference>
<evidence type="ECO:0000256" key="5">
    <source>
        <dbReference type="ARBA" id="ARBA00022764"/>
    </source>
</evidence>
<dbReference type="Proteomes" id="UP000295525">
    <property type="component" value="Unassembled WGS sequence"/>
</dbReference>
<keyword evidence="8" id="KW-1185">Reference proteome</keyword>
<evidence type="ECO:0000256" key="1">
    <source>
        <dbReference type="ARBA" id="ARBA00004418"/>
    </source>
</evidence>
<evidence type="ECO:0000256" key="2">
    <source>
        <dbReference type="ARBA" id="ARBA00006329"/>
    </source>
</evidence>
<evidence type="ECO:0000313" key="8">
    <source>
        <dbReference type="Proteomes" id="UP000295525"/>
    </source>
</evidence>
<dbReference type="GO" id="GO:0042597">
    <property type="term" value="C:periplasmic space"/>
    <property type="evidence" value="ECO:0007669"/>
    <property type="project" value="UniProtKB-SubCell"/>
</dbReference>
<reference evidence="7 8" key="1">
    <citation type="submission" date="2019-03" db="EMBL/GenBank/DDBJ databases">
        <title>Genomic Encyclopedia of Type Strains, Phase IV (KMG-IV): sequencing the most valuable type-strain genomes for metagenomic binning, comparative biology and taxonomic classification.</title>
        <authorList>
            <person name="Goeker M."/>
        </authorList>
    </citation>
    <scope>NUCLEOTIDE SEQUENCE [LARGE SCALE GENOMIC DNA]</scope>
    <source>
        <strain evidence="7 8">DSM 24591</strain>
    </source>
</reference>
<dbReference type="RefSeq" id="WP_165930903.1">
    <property type="nucleotide sequence ID" value="NZ_SMAJ01000002.1"/>
</dbReference>
<comment type="similarity">
    <text evidence="2">Belongs to the CsgC/AgfC family.</text>
</comment>
<evidence type="ECO:0000313" key="7">
    <source>
        <dbReference type="EMBL" id="TCT10432.1"/>
    </source>
</evidence>
<gene>
    <name evidence="7" type="ORF">EDC26_102392</name>
</gene>
<name>A0A4R3MBB7_9BURK</name>
<organism evidence="7 8">
    <name type="scientific">Paralcaligenes ureilyticus</name>
    <dbReference type="NCBI Taxonomy" id="627131"/>
    <lineage>
        <taxon>Bacteria</taxon>
        <taxon>Pseudomonadati</taxon>
        <taxon>Pseudomonadota</taxon>
        <taxon>Betaproteobacteria</taxon>
        <taxon>Burkholderiales</taxon>
        <taxon>Alcaligenaceae</taxon>
        <taxon>Paralcaligenes</taxon>
    </lineage>
</organism>
<keyword evidence="6" id="KW-0143">Chaperone</keyword>
<comment type="caution">
    <text evidence="7">The sequence shown here is derived from an EMBL/GenBank/DDBJ whole genome shotgun (WGS) entry which is preliminary data.</text>
</comment>
<dbReference type="Pfam" id="PF10610">
    <property type="entry name" value="Tafi-CsgC"/>
    <property type="match status" value="1"/>
</dbReference>
<dbReference type="EMBL" id="SMAJ01000002">
    <property type="protein sequence ID" value="TCT10432.1"/>
    <property type="molecule type" value="Genomic_DNA"/>
</dbReference>
<evidence type="ECO:0000256" key="6">
    <source>
        <dbReference type="ARBA" id="ARBA00023186"/>
    </source>
</evidence>
<accession>A0A4R3MBB7</accession>
<dbReference type="Gene3D" id="2.60.40.2420">
    <property type="match status" value="1"/>
</dbReference>
<dbReference type="InterPro" id="IPR047726">
    <property type="entry name" value="CsgH_dom"/>
</dbReference>
<evidence type="ECO:0000256" key="4">
    <source>
        <dbReference type="ARBA" id="ARBA00022729"/>
    </source>
</evidence>
<keyword evidence="5" id="KW-0574">Periplasm</keyword>
<comment type="subcellular location">
    <subcellularLocation>
        <location evidence="1">Periplasm</location>
    </subcellularLocation>
</comment>
<dbReference type="NCBIfam" id="NF041112">
    <property type="entry name" value="chap_CsgH_alph"/>
    <property type="match status" value="1"/>
</dbReference>
<dbReference type="InterPro" id="IPR053722">
    <property type="entry name" value="Curli_assembly_CsgC/AgfC"/>
</dbReference>
<keyword evidence="4" id="KW-0732">Signal</keyword>
<protein>
    <recommendedName>
        <fullName evidence="3">Curli assembly protein CsgC</fullName>
    </recommendedName>
</protein>